<dbReference type="CDD" id="cd07990">
    <property type="entry name" value="LPLAT_LCLAT1-like"/>
    <property type="match status" value="1"/>
</dbReference>
<dbReference type="Gene3D" id="2.60.110.10">
    <property type="entry name" value="Thaumatin"/>
    <property type="match status" value="1"/>
</dbReference>
<sequence length="541" mass="59778">MFLVYFGPTAAGMLRLVSIRYSRKVSCFLFGLWLALWPFLFEKINGTKVVFAGDMVPAKERVLLISNHRTEVDWMYLWNLALRKGCQGYIKYILKSSLMKLPLLGWGFHILEFIAVERKWEIDEPILHHMLSTFTNPQDPLWLAVFPEGTDFTEEKCKKSQKFAAEAGLPILANVLLPKTKGFSFCLEALRGSLDAVYDVSIAYKHRCPSFLDNVFGVDPSEVHIHVRRIPVDDIPASESEAAAWLMHAFQLKDQLLSYFVAQGHFPNQGTEGELSTLKCSVNFMVVICLTALLAYLTFFSSIWFKIYVGSIASAAVFTINNQCIYNVWPGIFSQNGLNLGGGGFSLIPGQTVQLTVQPGWSGRLWARTRCNFSPSGNGMCITGDCRGSLKCAFSGEPPATLAEFTLSTDPRDGIDYYDVSLVDGYNVGMRIEPIGGAGDCQYAGCMADLNGDCPKELQVIDANSGSVVACKSACTAFNAAEFCCTGNHSTPETCTPTHYSRFFKNACPNAYSYAYDDISSIRTCSGSDYLITFCPTGSDH</sequence>
<dbReference type="PANTHER" id="PTHR10983">
    <property type="entry name" value="1-ACYLGLYCEROL-3-PHOSPHATE ACYLTRANSFERASE-RELATED"/>
    <property type="match status" value="1"/>
</dbReference>
<evidence type="ECO:0000313" key="15">
    <source>
        <dbReference type="Proteomes" id="UP000327013"/>
    </source>
</evidence>
<proteinExistence type="inferred from homology"/>
<dbReference type="EC" id="2.3.1.51" evidence="7"/>
<evidence type="ECO:0000256" key="2">
    <source>
        <dbReference type="ARBA" id="ARBA00004613"/>
    </source>
</evidence>
<dbReference type="InterPro" id="IPR002123">
    <property type="entry name" value="Plipid/glycerol_acylTrfase"/>
</dbReference>
<evidence type="ECO:0000256" key="9">
    <source>
        <dbReference type="ARBA" id="ARBA00022679"/>
    </source>
</evidence>
<dbReference type="SMART" id="SM00205">
    <property type="entry name" value="THN"/>
    <property type="match status" value="1"/>
</dbReference>
<keyword evidence="15" id="KW-1185">Reference proteome</keyword>
<evidence type="ECO:0000313" key="14">
    <source>
        <dbReference type="EMBL" id="KAE8100558.1"/>
    </source>
</evidence>
<dbReference type="InterPro" id="IPR037176">
    <property type="entry name" value="Osmotin/thaumatin-like_sf"/>
</dbReference>
<dbReference type="UniPathway" id="UPA00557">
    <property type="reaction ID" value="UER00613"/>
</dbReference>
<dbReference type="CDD" id="cd09218">
    <property type="entry name" value="TLP-PA"/>
    <property type="match status" value="1"/>
</dbReference>
<dbReference type="PROSITE" id="PS00316">
    <property type="entry name" value="THAUMATIN_1"/>
    <property type="match status" value="1"/>
</dbReference>
<evidence type="ECO:0000256" key="11">
    <source>
        <dbReference type="ARBA" id="ARBA00023315"/>
    </source>
</evidence>
<evidence type="ECO:0000256" key="1">
    <source>
        <dbReference type="ARBA" id="ARBA00001141"/>
    </source>
</evidence>
<dbReference type="FunFam" id="2.60.110.10:FF:000002">
    <property type="entry name" value="Thaumatin-like protein 1a"/>
    <property type="match status" value="1"/>
</dbReference>
<dbReference type="InterPro" id="IPR001938">
    <property type="entry name" value="Thaumatin"/>
</dbReference>
<dbReference type="InterPro" id="IPR032098">
    <property type="entry name" value="Acyltransf_C"/>
</dbReference>
<evidence type="ECO:0000256" key="5">
    <source>
        <dbReference type="ARBA" id="ARBA00008655"/>
    </source>
</evidence>
<keyword evidence="10" id="KW-1015">Disulfide bond</keyword>
<evidence type="ECO:0000256" key="12">
    <source>
        <dbReference type="SAM" id="Phobius"/>
    </source>
</evidence>
<evidence type="ECO:0000256" key="10">
    <source>
        <dbReference type="ARBA" id="ARBA00023157"/>
    </source>
</evidence>
<dbReference type="GO" id="GO:0005576">
    <property type="term" value="C:extracellular region"/>
    <property type="evidence" value="ECO:0007669"/>
    <property type="project" value="UniProtKB-SubCell"/>
</dbReference>
<keyword evidence="11" id="KW-0012">Acyltransferase</keyword>
<feature type="transmembrane region" description="Helical" evidence="12">
    <location>
        <begin position="284"/>
        <end position="305"/>
    </location>
</feature>
<gene>
    <name evidence="14" type="ORF">FH972_018445</name>
</gene>
<dbReference type="OrthoDB" id="189226at2759"/>
<dbReference type="PROSITE" id="PS51367">
    <property type="entry name" value="THAUMATIN_2"/>
    <property type="match status" value="1"/>
</dbReference>
<protein>
    <recommendedName>
        <fullName evidence="7">1-acylglycerol-3-phosphate O-acyltransferase</fullName>
        <ecNumber evidence="7">2.3.1.51</ecNumber>
    </recommendedName>
</protein>
<evidence type="ECO:0000256" key="6">
    <source>
        <dbReference type="ARBA" id="ARBA00010607"/>
    </source>
</evidence>
<keyword evidence="9" id="KW-0808">Transferase</keyword>
<dbReference type="AlphaFoldDB" id="A0A5N6RMH3"/>
<dbReference type="Pfam" id="PF00314">
    <property type="entry name" value="Thaumatin"/>
    <property type="match status" value="1"/>
</dbReference>
<comment type="similarity">
    <text evidence="5">Belongs to the 1-acyl-sn-glycerol-3-phosphate acyltransferase family.</text>
</comment>
<dbReference type="SMART" id="SM00563">
    <property type="entry name" value="PlsC"/>
    <property type="match status" value="1"/>
</dbReference>
<name>A0A5N6RMH3_9ROSI</name>
<keyword evidence="12" id="KW-0472">Membrane</keyword>
<accession>A0A5N6RMH3</accession>
<reference evidence="14 15" key="1">
    <citation type="submission" date="2019-06" db="EMBL/GenBank/DDBJ databases">
        <title>A chromosomal-level reference genome of Carpinus fangiana (Coryloideae, Betulaceae).</title>
        <authorList>
            <person name="Yang X."/>
            <person name="Wang Z."/>
            <person name="Zhang L."/>
            <person name="Hao G."/>
            <person name="Liu J."/>
            <person name="Yang Y."/>
        </authorList>
    </citation>
    <scope>NUCLEOTIDE SEQUENCE [LARGE SCALE GENOMIC DNA]</scope>
    <source>
        <strain evidence="14">Cfa_2016G</strain>
        <tissue evidence="14">Leaf</tissue>
    </source>
</reference>
<comment type="catalytic activity">
    <reaction evidence="1">
        <text>a 1-acyl-sn-glycero-3-phosphate + an acyl-CoA = a 1,2-diacyl-sn-glycero-3-phosphate + CoA</text>
        <dbReference type="Rhea" id="RHEA:19709"/>
        <dbReference type="ChEBI" id="CHEBI:57287"/>
        <dbReference type="ChEBI" id="CHEBI:57970"/>
        <dbReference type="ChEBI" id="CHEBI:58342"/>
        <dbReference type="ChEBI" id="CHEBI:58608"/>
        <dbReference type="EC" id="2.3.1.51"/>
    </reaction>
</comment>
<dbReference type="GO" id="GO:0016024">
    <property type="term" value="P:CDP-diacylglycerol biosynthetic process"/>
    <property type="evidence" value="ECO:0007669"/>
    <property type="project" value="UniProtKB-UniPathway"/>
</dbReference>
<feature type="domain" description="Phospholipid/glycerol acyltransferase" evidence="13">
    <location>
        <begin position="62"/>
        <end position="176"/>
    </location>
</feature>
<comment type="similarity">
    <text evidence="6">Belongs to the thaumatin family.</text>
</comment>
<organism evidence="14 15">
    <name type="scientific">Carpinus fangiana</name>
    <dbReference type="NCBI Taxonomy" id="176857"/>
    <lineage>
        <taxon>Eukaryota</taxon>
        <taxon>Viridiplantae</taxon>
        <taxon>Streptophyta</taxon>
        <taxon>Embryophyta</taxon>
        <taxon>Tracheophyta</taxon>
        <taxon>Spermatophyta</taxon>
        <taxon>Magnoliopsida</taxon>
        <taxon>eudicotyledons</taxon>
        <taxon>Gunneridae</taxon>
        <taxon>Pentapetalae</taxon>
        <taxon>rosids</taxon>
        <taxon>fabids</taxon>
        <taxon>Fagales</taxon>
        <taxon>Betulaceae</taxon>
        <taxon>Carpinus</taxon>
    </lineage>
</organism>
<evidence type="ECO:0000256" key="7">
    <source>
        <dbReference type="ARBA" id="ARBA00013211"/>
    </source>
</evidence>
<keyword evidence="8" id="KW-0964">Secreted</keyword>
<evidence type="ECO:0000256" key="3">
    <source>
        <dbReference type="ARBA" id="ARBA00004728"/>
    </source>
</evidence>
<dbReference type="GO" id="GO:0012505">
    <property type="term" value="C:endomembrane system"/>
    <property type="evidence" value="ECO:0007669"/>
    <property type="project" value="TreeGrafter"/>
</dbReference>
<dbReference type="SUPFAM" id="SSF49870">
    <property type="entry name" value="Osmotin, thaumatin-like protein"/>
    <property type="match status" value="1"/>
</dbReference>
<dbReference type="PRINTS" id="PR00347">
    <property type="entry name" value="THAUMATIN"/>
</dbReference>
<evidence type="ECO:0000256" key="4">
    <source>
        <dbReference type="ARBA" id="ARBA00005189"/>
    </source>
</evidence>
<dbReference type="Proteomes" id="UP000327013">
    <property type="component" value="Chromosome 7"/>
</dbReference>
<comment type="subcellular location">
    <subcellularLocation>
        <location evidence="2">Secreted</location>
    </subcellularLocation>
</comment>
<dbReference type="InterPro" id="IPR017949">
    <property type="entry name" value="Thaumatin_CS"/>
</dbReference>
<keyword evidence="12" id="KW-1133">Transmembrane helix</keyword>
<dbReference type="PANTHER" id="PTHR10983:SF16">
    <property type="entry name" value="LYSOCARDIOLIPIN ACYLTRANSFERASE 1"/>
    <property type="match status" value="1"/>
</dbReference>
<keyword evidence="12" id="KW-0812">Transmembrane</keyword>
<dbReference type="EMBL" id="CM017327">
    <property type="protein sequence ID" value="KAE8100558.1"/>
    <property type="molecule type" value="Genomic_DNA"/>
</dbReference>
<comment type="pathway">
    <text evidence="4">Lipid metabolism.</text>
</comment>
<dbReference type="Pfam" id="PF16076">
    <property type="entry name" value="Acyltransf_C"/>
    <property type="match status" value="1"/>
</dbReference>
<evidence type="ECO:0000259" key="13">
    <source>
        <dbReference type="SMART" id="SM00563"/>
    </source>
</evidence>
<dbReference type="Pfam" id="PF01553">
    <property type="entry name" value="Acyltransferase"/>
    <property type="match status" value="1"/>
</dbReference>
<evidence type="ECO:0000256" key="8">
    <source>
        <dbReference type="ARBA" id="ARBA00022525"/>
    </source>
</evidence>
<dbReference type="SUPFAM" id="SSF69593">
    <property type="entry name" value="Glycerol-3-phosphate (1)-acyltransferase"/>
    <property type="match status" value="1"/>
</dbReference>
<comment type="pathway">
    <text evidence="3">Phospholipid metabolism; CDP-diacylglycerol biosynthesis; CDP-diacylglycerol from sn-glycerol 3-phosphate: step 2/3.</text>
</comment>
<dbReference type="GO" id="GO:0003841">
    <property type="term" value="F:1-acylglycerol-3-phosphate O-acyltransferase activity"/>
    <property type="evidence" value="ECO:0007669"/>
    <property type="project" value="UniProtKB-EC"/>
</dbReference>